<keyword evidence="2" id="KW-1185">Reference proteome</keyword>
<proteinExistence type="predicted"/>
<dbReference type="EMBL" id="MU825398">
    <property type="protein sequence ID" value="KAJ7393577.1"/>
    <property type="molecule type" value="Genomic_DNA"/>
</dbReference>
<organism evidence="1 2">
    <name type="scientific">Desmophyllum pertusum</name>
    <dbReference type="NCBI Taxonomy" id="174260"/>
    <lineage>
        <taxon>Eukaryota</taxon>
        <taxon>Metazoa</taxon>
        <taxon>Cnidaria</taxon>
        <taxon>Anthozoa</taxon>
        <taxon>Hexacorallia</taxon>
        <taxon>Scleractinia</taxon>
        <taxon>Caryophylliina</taxon>
        <taxon>Caryophylliidae</taxon>
        <taxon>Desmophyllum</taxon>
    </lineage>
</organism>
<reference evidence="1" key="1">
    <citation type="submission" date="2023-01" db="EMBL/GenBank/DDBJ databases">
        <title>Genome assembly of the deep-sea coral Lophelia pertusa.</title>
        <authorList>
            <person name="Herrera S."/>
            <person name="Cordes E."/>
        </authorList>
    </citation>
    <scope>NUCLEOTIDE SEQUENCE</scope>
    <source>
        <strain evidence="1">USNM1676648</strain>
        <tissue evidence="1">Polyp</tissue>
    </source>
</reference>
<evidence type="ECO:0000313" key="1">
    <source>
        <dbReference type="EMBL" id="KAJ7393577.1"/>
    </source>
</evidence>
<sequence length="129" mass="14674">MTQKEAISIKLFSAVKTATQLAGDRELLTEASVRNQDVYVTTCSLQGHWWIQNKQFPFVALFHGAMEEQLHKKQFGQIAAYTESGHTSHVRKTVINLFAESTVWPACLQSVNLFWSIMEKKIILLHSPL</sequence>
<dbReference type="Proteomes" id="UP001163046">
    <property type="component" value="Unassembled WGS sequence"/>
</dbReference>
<evidence type="ECO:0000313" key="2">
    <source>
        <dbReference type="Proteomes" id="UP001163046"/>
    </source>
</evidence>
<dbReference type="AlphaFoldDB" id="A0A9X0A547"/>
<name>A0A9X0A547_9CNID</name>
<accession>A0A9X0A547</accession>
<protein>
    <submittedName>
        <fullName evidence="1">Uncharacterized protein</fullName>
    </submittedName>
</protein>
<comment type="caution">
    <text evidence="1">The sequence shown here is derived from an EMBL/GenBank/DDBJ whole genome shotgun (WGS) entry which is preliminary data.</text>
</comment>
<gene>
    <name evidence="1" type="ORF">OS493_006562</name>
</gene>